<evidence type="ECO:0000256" key="8">
    <source>
        <dbReference type="SAM" id="MobiDB-lite"/>
    </source>
</evidence>
<feature type="region of interest" description="Disordered" evidence="8">
    <location>
        <begin position="543"/>
        <end position="569"/>
    </location>
</feature>
<feature type="domain" description="C2H2-type" evidence="11">
    <location>
        <begin position="1651"/>
        <end position="1679"/>
    </location>
</feature>
<keyword evidence="5" id="KW-0862">Zinc</keyword>
<dbReference type="Pfam" id="PF26054">
    <property type="entry name" value="PHD_G2E3"/>
    <property type="match status" value="1"/>
</dbReference>
<feature type="domain" description="RING-type" evidence="10">
    <location>
        <begin position="379"/>
        <end position="426"/>
    </location>
</feature>
<keyword evidence="6" id="KW-0539">Nucleus</keyword>
<evidence type="ECO:0000313" key="13">
    <source>
        <dbReference type="EMBL" id="KAF0314715.1"/>
    </source>
</evidence>
<dbReference type="SMART" id="SM00355">
    <property type="entry name" value="ZnF_C2H2"/>
    <property type="match status" value="26"/>
</dbReference>
<dbReference type="Pfam" id="PF13771">
    <property type="entry name" value="zf-HC5HC2H"/>
    <property type="match status" value="1"/>
</dbReference>
<comment type="caution">
    <text evidence="13">The sequence shown here is derived from an EMBL/GenBank/DDBJ whole genome shotgun (WGS) entry which is preliminary data.</text>
</comment>
<feature type="domain" description="C2H2-type" evidence="11">
    <location>
        <begin position="1833"/>
        <end position="1861"/>
    </location>
</feature>
<evidence type="ECO:0000256" key="7">
    <source>
        <dbReference type="PROSITE-ProRule" id="PRU00042"/>
    </source>
</evidence>
<name>A0A6A4X693_AMPAM</name>
<dbReference type="OrthoDB" id="512616at2759"/>
<feature type="compositionally biased region" description="Low complexity" evidence="8">
    <location>
        <begin position="556"/>
        <end position="565"/>
    </location>
</feature>
<feature type="compositionally biased region" description="Basic and acidic residues" evidence="8">
    <location>
        <begin position="10"/>
        <end position="29"/>
    </location>
</feature>
<dbReference type="InterPro" id="IPR011011">
    <property type="entry name" value="Znf_FYVE_PHD"/>
</dbReference>
<evidence type="ECO:0000259" key="10">
    <source>
        <dbReference type="PROSITE" id="PS50089"/>
    </source>
</evidence>
<dbReference type="SUPFAM" id="SSF57903">
    <property type="entry name" value="FYVE/PHD zinc finger"/>
    <property type="match status" value="1"/>
</dbReference>
<feature type="region of interest" description="Disordered" evidence="8">
    <location>
        <begin position="2445"/>
        <end position="2475"/>
    </location>
</feature>
<evidence type="ECO:0000256" key="3">
    <source>
        <dbReference type="ARBA" id="ARBA00022737"/>
    </source>
</evidence>
<dbReference type="Pfam" id="PF10187">
    <property type="entry name" value="FAM192A_Fyv6_N"/>
    <property type="match status" value="1"/>
</dbReference>
<feature type="region of interest" description="Disordered" evidence="8">
    <location>
        <begin position="1273"/>
        <end position="1295"/>
    </location>
</feature>
<evidence type="ECO:0000256" key="6">
    <source>
        <dbReference type="ARBA" id="ARBA00023242"/>
    </source>
</evidence>
<evidence type="ECO:0000313" key="14">
    <source>
        <dbReference type="Proteomes" id="UP000440578"/>
    </source>
</evidence>
<sequence>MSSGFVSEAELQKQREARQKEWEKVRTEDQPIEAPEPEYDHRTLYDRLQEQKDKKQEEWEESRKFKNQIKNLDEDECSFLDLVDKTKIEQQSKINREENKELEEFRKAQASAEEAATEQRLKAEVQRPSTPPAARAAAAGSKRTQSQLMAGVVKKKARTNSAGDAAEKPAPAAASDAAEGKGDSEPPVGADETTPVPVPVEDGAVEYPSALECIGVLPGVGAYSDSSDSDSDASSDISDDLAVRMGEPEVQPCCLCGLAEDDQLKYGQLFKVDGLTVHHFCMLFSPNLAQNGKDDEGAEGFLAVDIRKEIVRSGSTSCCYCTKGGATGLCMSMKCKKHYHPSCAVRASGLLQFFGQFKSFCEEHRPRQNVVGRELGESCGICLERTDPEDDHNVLWTPCCRHFFHRACLQRMAYHFGYFFYCPGCRNKDNVSGFLKHMRHFGIFIPKRDASWEMVPNAFGELLERHLVCDVRYCLCSQGRSHQENDTDSPWRLCVCGTCGSAGTHLACSDLDESVTVWSCPSCTLEPAPANKKSTLREFIASRAPPGAGAPPPLPQAGEGSSSGPAAPPAPLLTAALSLHEVLAQLDEPERLIKFTVNPLSGLSVQTRPVSGARLAAREPGRRPVAFSAEDLLPEAVVSVQDVAQAELRLWSENHVAAAEAGGQSTYSAARRRDATAVDDAARPLAAAPADGPPRWAARAAASNAAPRPTASERQRLQLAGLPPLAELRAALSALQCPGCRADFRLLSELTYHYQSHSGEALFYCRICQQPTSQWGSFHLLDHHPDLRAEEWASYVDSTFQQAQALMVRLLLHRRNIKVTLDQGRTIARNFKVIMASSADQAGQSSAPAAAPAGERSSSAPDDAQVADFVCDECGAVLRTNSAIASHQFLHSAAARDKYAGRPHHCADCHFGSGQLYLVTRHRTLHHRRTQGALPGPAAAAVTTAIPAPRPASAVTRTPSPAPPVAKSSVAPLPAGPLPVTRMPSQSVMASAVSDSEVAATALSGGKYRCPHCRKVTRTPFLMKTHLYWHSAEAERLQRPMAYHCPFCYFAANRSQRVARHISSVHNRPYQTFQRACPSCRRFMYSPQRHNCLPEKEKVKKSTSLTMRTSRSIKSSAISRPKLVRHPAPSFALTMSGDKMAMPAPIPLTASTSKDADHRCKLCGKEGTKECVRVHMKFHTAQYERLGRQRPFHCHLCFFSNTNQNLMCKHMVVTHNLDPASCQTLCTICNEMVFNVKAHARYHRQQGDGPAATQSPVKIEPELLHRAVVKTEPGEECASEEPEVAGASGEPEEAEGSGRVVTAGCLIACGNAQSRLDCPFCDAFFDSKRMYDRHMMLSHLVGAETRHVVCRFRFCCAESTPTHDKLFHKGSEDRSFRCSQCDSTYTCAEDLRVHTTRQHADESVPAFELREDGHCWCSNLRCGGELGNIKHHLIAYHSVLVRGFPGPRAAPYTCPKCPLKLEYHKLIEHMQQSHGWAFSPGVEYRSPVHVRDMEVGCPLCYRTFSFECLFMHMQENHQWTFLDSRAGARERKTQPSPRKPSTTVALAGKLVKQAAGRHLTSSAAADLAGASGSSSAASAAVSGCTIYDCAFCDAFFSNEHDYRMHGRKNHAGLKSSNHQNPEGLCWARYCYLANDRRHTHVYHKNLTKRTVGCRKCDGVFTSKGYLREHMKKMHSVTNPVRTLMGKAVCSCDLSKTRSSLEHLCTHHFPSYRSPPGPRPQPYWCFECGVSMRYEELKAHLTADHSWRLKESGTDLAKVNAKVYRSRGLLPPLDSVSSPAAASRAVASLPRSVSVTALPPANPRPPALVPQLDAARAFSGRHRISELIDDPARLDCPFCDAFFLALNRYMRHMRLAHSGSNGITDSTCTFRYCYNMSSPATTEKHIATFHKGAAALEHKCSFCDRMGRSERSIGVHAEISHKSQMQLGVQVGDGAECVCDAVGSECESNKSLLWMHFVHNHSVQVRSYPGPRSRPYDCPVCLEKLPFRELVDHLSTTHMWRIKTDGEEAFGVNRIDNRNFLDSITVMQVTGGAGAEPPVLTPAVAGSSSSVPRRKATAKPADGVTEAMAAIIACPFCDDFFDIPTEYEEHALINHSGLNRPESMCPVKYCCAPSGARHLALFHKGLLPLHCRSCDASFRSNNRRNKHIVRTHKWIVNRSTAKNPLYRMCSCSVKSVGGIHMHACHSVAVRGVPGPRDEPYLCPVAQCDLQLTFEHLVAHLTEEHHWQLKLEGKDPFTGSPPKTAKSTVFKAGPANRPTVPGFQALKVRQTSAVRHAKMVFRCHYCPMSGARDKVRIHQNTVHRQAHGAFMQFARSCDNRSGLYLCPFCPFKNKRLWSFHLHLVRSAACRQQLGPSAEPWLEKSDTDPSADPTAAETAPRVAPLKIKLRTTDSGTRTGSFDETWLMMPHVAHSSCRDRVGAEQHVWISQCPPMDENMYAHYRKRQRSKIGAAVEDPTAASDSEQPTASPAEEDPLQLSDDEADESQYVLPGRAAAPADGGERPPAGAGRSAASDEGERPAPAPDRPSSAGTTAVNPPAAPAATASVQSSQTFECLKCSARFSDKALLIAHSQSQHSTRKKRTLTPDKTQPRIDSFFKRAKLD</sequence>
<feature type="region of interest" description="Disordered" evidence="8">
    <location>
        <begin position="2491"/>
        <end position="2547"/>
    </location>
</feature>
<dbReference type="InterPro" id="IPR013083">
    <property type="entry name" value="Znf_RING/FYVE/PHD"/>
</dbReference>
<feature type="region of interest" description="Disordered" evidence="8">
    <location>
        <begin position="2568"/>
        <end position="2591"/>
    </location>
</feature>
<dbReference type="GO" id="GO:0008270">
    <property type="term" value="F:zinc ion binding"/>
    <property type="evidence" value="ECO:0007669"/>
    <property type="project" value="UniProtKB-KW"/>
</dbReference>
<dbReference type="Gene3D" id="3.30.40.10">
    <property type="entry name" value="Zinc/RING finger domain, C3HC4 (zinc finger)"/>
    <property type="match status" value="3"/>
</dbReference>
<keyword evidence="3" id="KW-0677">Repeat</keyword>
<reference evidence="13 14" key="1">
    <citation type="submission" date="2019-07" db="EMBL/GenBank/DDBJ databases">
        <title>Draft genome assembly of a fouling barnacle, Amphibalanus amphitrite (Darwin, 1854): The first reference genome for Thecostraca.</title>
        <authorList>
            <person name="Kim W."/>
        </authorList>
    </citation>
    <scope>NUCLEOTIDE SEQUENCE [LARGE SCALE GENOMIC DNA]</scope>
    <source>
        <strain evidence="13">SNU_AA5</strain>
        <tissue evidence="13">Soma without cirri and trophi</tissue>
    </source>
</reference>
<feature type="domain" description="C2H2-type" evidence="11">
    <location>
        <begin position="1376"/>
        <end position="1404"/>
    </location>
</feature>
<dbReference type="InterPro" id="IPR019331">
    <property type="entry name" value="FAM192A/Fyv6_N"/>
</dbReference>
<feature type="domain" description="C2H2-type" evidence="11">
    <location>
        <begin position="869"/>
        <end position="896"/>
    </location>
</feature>
<proteinExistence type="predicted"/>
<dbReference type="InterPro" id="IPR059102">
    <property type="entry name" value="PHD_PHF7/G2E3-like"/>
</dbReference>
<feature type="domain" description="C2H2-type" evidence="11">
    <location>
        <begin position="1587"/>
        <end position="1615"/>
    </location>
</feature>
<feature type="region of interest" description="Disordered" evidence="8">
    <location>
        <begin position="2355"/>
        <end position="2397"/>
    </location>
</feature>
<feature type="compositionally biased region" description="Low complexity" evidence="8">
    <location>
        <begin position="161"/>
        <end position="177"/>
    </location>
</feature>
<evidence type="ECO:0000256" key="1">
    <source>
        <dbReference type="ARBA" id="ARBA00004123"/>
    </source>
</evidence>
<dbReference type="SMART" id="SM00184">
    <property type="entry name" value="RING"/>
    <property type="match status" value="1"/>
</dbReference>
<dbReference type="GO" id="GO:0005634">
    <property type="term" value="C:nucleus"/>
    <property type="evidence" value="ECO:0007669"/>
    <property type="project" value="UniProtKB-SubCell"/>
</dbReference>
<dbReference type="EMBL" id="VIIS01000002">
    <property type="protein sequence ID" value="KAF0314714.1"/>
    <property type="molecule type" value="Genomic_DNA"/>
</dbReference>
<organism evidence="13 14">
    <name type="scientific">Amphibalanus amphitrite</name>
    <name type="common">Striped barnacle</name>
    <name type="synonym">Balanus amphitrite</name>
    <dbReference type="NCBI Taxonomy" id="1232801"/>
    <lineage>
        <taxon>Eukaryota</taxon>
        <taxon>Metazoa</taxon>
        <taxon>Ecdysozoa</taxon>
        <taxon>Arthropoda</taxon>
        <taxon>Crustacea</taxon>
        <taxon>Multicrustacea</taxon>
        <taxon>Cirripedia</taxon>
        <taxon>Thoracica</taxon>
        <taxon>Thoracicalcarea</taxon>
        <taxon>Balanomorpha</taxon>
        <taxon>Balanoidea</taxon>
        <taxon>Balanidae</taxon>
        <taxon>Amphibalaninae</taxon>
        <taxon>Amphibalanus</taxon>
    </lineage>
</organism>
<keyword evidence="14" id="KW-1185">Reference proteome</keyword>
<dbReference type="PROSITE" id="PS50089">
    <property type="entry name" value="ZF_RING_2"/>
    <property type="match status" value="1"/>
</dbReference>
<dbReference type="InterPro" id="IPR034732">
    <property type="entry name" value="EPHD"/>
</dbReference>
<feature type="region of interest" description="Disordered" evidence="8">
    <location>
        <begin position="951"/>
        <end position="970"/>
    </location>
</feature>
<dbReference type="CDD" id="cd16448">
    <property type="entry name" value="RING-H2"/>
    <property type="match status" value="1"/>
</dbReference>
<dbReference type="PROSITE" id="PS51805">
    <property type="entry name" value="EPHD"/>
    <property type="match status" value="1"/>
</dbReference>
<evidence type="ECO:0000259" key="12">
    <source>
        <dbReference type="PROSITE" id="PS51805"/>
    </source>
</evidence>
<evidence type="ECO:0000256" key="5">
    <source>
        <dbReference type="ARBA" id="ARBA00022833"/>
    </source>
</evidence>
<dbReference type="Gene3D" id="3.30.160.60">
    <property type="entry name" value="Classic Zinc Finger"/>
    <property type="match status" value="2"/>
</dbReference>
<feature type="domain" description="PARP-type" evidence="9">
    <location>
        <begin position="1148"/>
        <end position="1206"/>
    </location>
</feature>
<dbReference type="InterPro" id="IPR013087">
    <property type="entry name" value="Znf_C2H2_type"/>
</dbReference>
<dbReference type="PROSITE" id="PS50064">
    <property type="entry name" value="ZF_PARP_2"/>
    <property type="match status" value="1"/>
</dbReference>
<dbReference type="SUPFAM" id="SSF57850">
    <property type="entry name" value="RING/U-box"/>
    <property type="match status" value="1"/>
</dbReference>
<dbReference type="InterPro" id="IPR001841">
    <property type="entry name" value="Znf_RING"/>
</dbReference>
<keyword evidence="4 7" id="KW-0863">Zinc-finger</keyword>
<dbReference type="Proteomes" id="UP000440578">
    <property type="component" value="Unassembled WGS sequence"/>
</dbReference>
<dbReference type="InterPro" id="IPR001965">
    <property type="entry name" value="Znf_PHD"/>
</dbReference>
<feature type="domain" description="PHD-type" evidence="12">
    <location>
        <begin position="251"/>
        <end position="365"/>
    </location>
</feature>
<evidence type="ECO:0000259" key="11">
    <source>
        <dbReference type="PROSITE" id="PS50157"/>
    </source>
</evidence>
<dbReference type="SMART" id="SM00249">
    <property type="entry name" value="PHD"/>
    <property type="match status" value="2"/>
</dbReference>
<comment type="subcellular location">
    <subcellularLocation>
        <location evidence="1">Nucleus</location>
    </subcellularLocation>
</comment>
<feature type="compositionally biased region" description="Low complexity" evidence="8">
    <location>
        <begin position="2523"/>
        <end position="2542"/>
    </location>
</feature>
<feature type="domain" description="C2H2-type" evidence="11">
    <location>
        <begin position="735"/>
        <end position="762"/>
    </location>
</feature>
<dbReference type="EMBL" id="VIIS01000002">
    <property type="protein sequence ID" value="KAF0314715.1"/>
    <property type="molecule type" value="Genomic_DNA"/>
</dbReference>
<dbReference type="PROSITE" id="PS50157">
    <property type="entry name" value="ZINC_FINGER_C2H2_2"/>
    <property type="match status" value="8"/>
</dbReference>
<dbReference type="InterPro" id="IPR001510">
    <property type="entry name" value="Znf_PARP"/>
</dbReference>
<feature type="compositionally biased region" description="Acidic residues" evidence="8">
    <location>
        <begin position="1274"/>
        <end position="1283"/>
    </location>
</feature>
<feature type="compositionally biased region" description="Basic and acidic residues" evidence="8">
    <location>
        <begin position="38"/>
        <end position="64"/>
    </location>
</feature>
<feature type="region of interest" description="Disordered" evidence="8">
    <location>
        <begin position="88"/>
        <end position="199"/>
    </location>
</feature>
<feature type="region of interest" description="Disordered" evidence="8">
    <location>
        <begin position="1"/>
        <end position="67"/>
    </location>
</feature>
<evidence type="ECO:0000256" key="4">
    <source>
        <dbReference type="ARBA" id="ARBA00022771"/>
    </source>
</evidence>
<dbReference type="InterPro" id="IPR050888">
    <property type="entry name" value="ZnF_C2H2-type_TF"/>
</dbReference>
<gene>
    <name evidence="13" type="primary">G2E3_1</name>
    <name evidence="13" type="ORF">FJT64_000072</name>
</gene>
<feature type="domain" description="C2H2-type" evidence="11">
    <location>
        <begin position="2550"/>
        <end position="2578"/>
    </location>
</feature>
<feature type="domain" description="C2H2-type" evidence="11">
    <location>
        <begin position="1008"/>
        <end position="1035"/>
    </location>
</feature>
<feature type="compositionally biased region" description="Basic and acidic residues" evidence="8">
    <location>
        <begin position="88"/>
        <end position="107"/>
    </location>
</feature>
<protein>
    <submittedName>
        <fullName evidence="13">G2/M phase-specific E3 ubiquitin-protein ligase</fullName>
    </submittedName>
</protein>
<keyword evidence="2" id="KW-0479">Metal-binding</keyword>
<dbReference type="GO" id="GO:0003677">
    <property type="term" value="F:DNA binding"/>
    <property type="evidence" value="ECO:0007669"/>
    <property type="project" value="InterPro"/>
</dbReference>
<evidence type="ECO:0000259" key="9">
    <source>
        <dbReference type="PROSITE" id="PS50064"/>
    </source>
</evidence>
<dbReference type="PROSITE" id="PS00028">
    <property type="entry name" value="ZINC_FINGER_C2H2_1"/>
    <property type="match status" value="10"/>
</dbReference>
<evidence type="ECO:0000256" key="2">
    <source>
        <dbReference type="ARBA" id="ARBA00022723"/>
    </source>
</evidence>
<accession>A0A6A4X693</accession>
<dbReference type="PANTHER" id="PTHR24406">
    <property type="entry name" value="TRANSCRIPTIONAL REPRESSOR CTCFL-RELATED"/>
    <property type="match status" value="1"/>
</dbReference>